<gene>
    <name evidence="3" type="ORF">MGEO_10745</name>
</gene>
<dbReference type="PANTHER" id="PTHR30535:SF34">
    <property type="entry name" value="MOLYBDATE-BINDING PROTEIN MOLA"/>
    <property type="match status" value="1"/>
</dbReference>
<evidence type="ECO:0000256" key="1">
    <source>
        <dbReference type="SAM" id="SignalP"/>
    </source>
</evidence>
<feature type="domain" description="Fe/B12 periplasmic-binding" evidence="2">
    <location>
        <begin position="24"/>
        <end position="272"/>
    </location>
</feature>
<protein>
    <recommendedName>
        <fullName evidence="2">Fe/B12 periplasmic-binding domain-containing protein</fullName>
    </recommendedName>
</protein>
<dbReference type="EMBL" id="JFKC01000008">
    <property type="protein sequence ID" value="OSQ50905.1"/>
    <property type="molecule type" value="Genomic_DNA"/>
</dbReference>
<accession>A0A1X4NL82</accession>
<evidence type="ECO:0000259" key="2">
    <source>
        <dbReference type="PROSITE" id="PS50983"/>
    </source>
</evidence>
<dbReference type="Proteomes" id="UP000193926">
    <property type="component" value="Unassembled WGS sequence"/>
</dbReference>
<dbReference type="AlphaFoldDB" id="A0A1X4NL82"/>
<dbReference type="PROSITE" id="PS50983">
    <property type="entry name" value="FE_B12_PBP"/>
    <property type="match status" value="1"/>
</dbReference>
<keyword evidence="1" id="KW-0732">Signal</keyword>
<dbReference type="RefSeq" id="WP_106299177.1">
    <property type="nucleotide sequence ID" value="NZ_JFKC01000008.1"/>
</dbReference>
<feature type="chain" id="PRO_5012936798" description="Fe/B12 periplasmic-binding domain-containing protein" evidence="1">
    <location>
        <begin position="20"/>
        <end position="272"/>
    </location>
</feature>
<evidence type="ECO:0000313" key="4">
    <source>
        <dbReference type="Proteomes" id="UP000193926"/>
    </source>
</evidence>
<comment type="caution">
    <text evidence="3">The sequence shown here is derived from an EMBL/GenBank/DDBJ whole genome shotgun (WGS) entry which is preliminary data.</text>
</comment>
<dbReference type="STRING" id="1123756.MGEO_10745"/>
<reference evidence="3 4" key="1">
    <citation type="submission" date="2014-03" db="EMBL/GenBank/DDBJ databases">
        <title>The draft genome sequence of Marivita geojedonensis KCTC 23882.</title>
        <authorList>
            <person name="Lai Q."/>
            <person name="Shao Z."/>
        </authorList>
    </citation>
    <scope>NUCLEOTIDE SEQUENCE [LARGE SCALE GENOMIC DNA]</scope>
    <source>
        <strain evidence="3 4">DPG-138</strain>
    </source>
</reference>
<dbReference type="Gene3D" id="3.40.50.1980">
    <property type="entry name" value="Nitrogenase molybdenum iron protein domain"/>
    <property type="match status" value="2"/>
</dbReference>
<feature type="signal peptide" evidence="1">
    <location>
        <begin position="1"/>
        <end position="19"/>
    </location>
</feature>
<evidence type="ECO:0000313" key="3">
    <source>
        <dbReference type="EMBL" id="OSQ50905.1"/>
    </source>
</evidence>
<organism evidence="3 4">
    <name type="scientific">Marivita geojedonensis</name>
    <dbReference type="NCBI Taxonomy" id="1123756"/>
    <lineage>
        <taxon>Bacteria</taxon>
        <taxon>Pseudomonadati</taxon>
        <taxon>Pseudomonadota</taxon>
        <taxon>Alphaproteobacteria</taxon>
        <taxon>Rhodobacterales</taxon>
        <taxon>Roseobacteraceae</taxon>
        <taxon>Marivita</taxon>
    </lineage>
</organism>
<dbReference type="InterPro" id="IPR002491">
    <property type="entry name" value="ABC_transptr_periplasmic_BD"/>
</dbReference>
<dbReference type="SUPFAM" id="SSF53807">
    <property type="entry name" value="Helical backbone' metal receptor"/>
    <property type="match status" value="1"/>
</dbReference>
<sequence length="272" mass="29115">MWRLLTLLTIALAPAWASASDLPRIVSINVCTDQLTMLLAEPEQIVSLSDLSDDPRSSFLAESARNFPKNNGQAEVIAVQDPDIVLAGAYNDPALMALLRSIGIEVVQVPITTSLSDIPTEIRNMGLVLGQEEKAERMASRLEADLAKLSYGGEGDPLAAFFLPNGYALGAGTLSHDILVAGGARNLSVELGFKGNGTLSLEQVILHQPDFLIGAQPYDGFSLSEEMATHPSLAGFPRMHSSVAWVCGTPYVMQAIESVARQVADLKNKARD</sequence>
<dbReference type="Pfam" id="PF01497">
    <property type="entry name" value="Peripla_BP_2"/>
    <property type="match status" value="1"/>
</dbReference>
<proteinExistence type="predicted"/>
<dbReference type="InterPro" id="IPR050902">
    <property type="entry name" value="ABC_Transporter_SBP"/>
</dbReference>
<dbReference type="OrthoDB" id="1632039at2"/>
<name>A0A1X4NL82_9RHOB</name>
<keyword evidence="4" id="KW-1185">Reference proteome</keyword>
<dbReference type="PANTHER" id="PTHR30535">
    <property type="entry name" value="VITAMIN B12-BINDING PROTEIN"/>
    <property type="match status" value="1"/>
</dbReference>